<evidence type="ECO:0000313" key="3">
    <source>
        <dbReference type="EMBL" id="EEF32174.1"/>
    </source>
</evidence>
<keyword evidence="4" id="KW-1185">Reference proteome</keyword>
<dbReference type="InterPro" id="IPR001623">
    <property type="entry name" value="DnaJ_domain"/>
</dbReference>
<dbReference type="CDD" id="cd06257">
    <property type="entry name" value="DnaJ"/>
    <property type="match status" value="1"/>
</dbReference>
<keyword evidence="3" id="KW-0346">Stress response</keyword>
<evidence type="ECO:0000256" key="1">
    <source>
        <dbReference type="SAM" id="MobiDB-lite"/>
    </source>
</evidence>
<name>B9SW58_RICCO</name>
<reference evidence="4" key="1">
    <citation type="journal article" date="2010" name="Nat. Biotechnol.">
        <title>Draft genome sequence of the oilseed species Ricinus communis.</title>
        <authorList>
            <person name="Chan A.P."/>
            <person name="Crabtree J."/>
            <person name="Zhao Q."/>
            <person name="Lorenzi H."/>
            <person name="Orvis J."/>
            <person name="Puiu D."/>
            <person name="Melake-Berhan A."/>
            <person name="Jones K.M."/>
            <person name="Redman J."/>
            <person name="Chen G."/>
            <person name="Cahoon E.B."/>
            <person name="Gedil M."/>
            <person name="Stanke M."/>
            <person name="Haas B.J."/>
            <person name="Wortman J.R."/>
            <person name="Fraser-Liggett C.M."/>
            <person name="Ravel J."/>
            <person name="Rabinowicz P.D."/>
        </authorList>
    </citation>
    <scope>NUCLEOTIDE SEQUENCE [LARGE SCALE GENOMIC DNA]</scope>
    <source>
        <strain evidence="4">cv. Hale</strain>
    </source>
</reference>
<dbReference type="InterPro" id="IPR056988">
    <property type="entry name" value="Zn_ribbon_pln"/>
</dbReference>
<evidence type="ECO:0000259" key="2">
    <source>
        <dbReference type="PROSITE" id="PS50076"/>
    </source>
</evidence>
<dbReference type="SUPFAM" id="SSF46565">
    <property type="entry name" value="Chaperone J-domain"/>
    <property type="match status" value="1"/>
</dbReference>
<dbReference type="SMART" id="SM00271">
    <property type="entry name" value="DnaJ"/>
    <property type="match status" value="1"/>
</dbReference>
<dbReference type="STRING" id="3988.B9SW58"/>
<sequence length="636" mass="69993">MEANIEEALRAKEIAEKRFGEKDFFGAKNYALKAKTLFPGLEGISQMVATFDVYIASEVKCNGEIDYYSVLGLKPSADRDTVKKQYRKMAVLLHPDKNKTVGADGAFKLVSEAWTMLSDNRKRSSYDHKRNKQMASCVVQTNLSSVHTAGVAGYNNSSNSSTSHGLDTFWTVCTSCKVQYEYLRKYVNKRLSCKNCRGTFIAVETGTAPVNGSFPYSPWSYVPGNGYGTHGYDGVTYVPTTTTVFTGNGASGLHTGHGYEYVSNMSFQWSSFSGTSAGVMGHNTSSAVSNDTVYQVNGHATGARANFKSAANGKRSVKPATNNLNFSVATSYNESSGSKAGRLDKKRKVIGAGVKNGYEEKGGLKSASEVRLANGNASVEPDPKISVPNELLPRRVSIAPAFDARKLLIDKARTEIRKKLEEIRSASVAVAVKENAQDQSTELGAAPKRDNSDVSGCQTKPVKIVPTSITVPDPDFHDFDKDRSEECFKPKQVWAIYDEDDGEKAGRGGCVRIYPKSGDIWAVYRNWSPQWNRSTPDDVRHQYEMVEVLDDYSEELGVCVTPLIKLAGFKTVYQRNMNKDAIRWIPRREMVRFSHQVPSWSLEGEATTSSLPDKCWDLDPAATPDELLHAATDVEA</sequence>
<feature type="region of interest" description="Disordered" evidence="1">
    <location>
        <begin position="434"/>
        <end position="459"/>
    </location>
</feature>
<gene>
    <name evidence="3" type="ORF">RCOM_0348530</name>
</gene>
<dbReference type="AlphaFoldDB" id="B9SW58"/>
<organism evidence="3 4">
    <name type="scientific">Ricinus communis</name>
    <name type="common">Castor bean</name>
    <dbReference type="NCBI Taxonomy" id="3988"/>
    <lineage>
        <taxon>Eukaryota</taxon>
        <taxon>Viridiplantae</taxon>
        <taxon>Streptophyta</taxon>
        <taxon>Embryophyta</taxon>
        <taxon>Tracheophyta</taxon>
        <taxon>Spermatophyta</taxon>
        <taxon>Magnoliopsida</taxon>
        <taxon>eudicotyledons</taxon>
        <taxon>Gunneridae</taxon>
        <taxon>Pentapetalae</taxon>
        <taxon>rosids</taxon>
        <taxon>fabids</taxon>
        <taxon>Malpighiales</taxon>
        <taxon>Euphorbiaceae</taxon>
        <taxon>Acalyphoideae</taxon>
        <taxon>Acalypheae</taxon>
        <taxon>Ricinus</taxon>
    </lineage>
</organism>
<dbReference type="PRINTS" id="PR00625">
    <property type="entry name" value="JDOMAIN"/>
</dbReference>
<dbReference type="PANTHER" id="PTHR44137">
    <property type="entry name" value="BNAC03G44070D PROTEIN"/>
    <property type="match status" value="1"/>
</dbReference>
<dbReference type="PROSITE" id="PS50076">
    <property type="entry name" value="DNAJ_2"/>
    <property type="match status" value="1"/>
</dbReference>
<accession>B9SW58</accession>
<dbReference type="InterPro" id="IPR036869">
    <property type="entry name" value="J_dom_sf"/>
</dbReference>
<dbReference type="InterPro" id="IPR024593">
    <property type="entry name" value="DUF3444"/>
</dbReference>
<dbReference type="InParanoid" id="B9SW58"/>
<dbReference type="PANTHER" id="PTHR44137:SF7">
    <property type="entry name" value="J DOMAIN-CONTAINING PROTEIN"/>
    <property type="match status" value="1"/>
</dbReference>
<dbReference type="Gene3D" id="1.10.287.110">
    <property type="entry name" value="DnaJ domain"/>
    <property type="match status" value="1"/>
</dbReference>
<proteinExistence type="predicted"/>
<dbReference type="Pfam" id="PF00226">
    <property type="entry name" value="DnaJ"/>
    <property type="match status" value="1"/>
</dbReference>
<protein>
    <submittedName>
        <fullName evidence="3">Heat shock protein binding protein, putative</fullName>
    </submittedName>
</protein>
<evidence type="ECO:0000313" key="4">
    <source>
        <dbReference type="Proteomes" id="UP000008311"/>
    </source>
</evidence>
<dbReference type="EMBL" id="EQ974186">
    <property type="protein sequence ID" value="EEF32174.1"/>
    <property type="molecule type" value="Genomic_DNA"/>
</dbReference>
<dbReference type="eggNOG" id="ENOG502QQM2">
    <property type="taxonomic scope" value="Eukaryota"/>
</dbReference>
<dbReference type="Pfam" id="PF23551">
    <property type="entry name" value="Zn_ribbon_20"/>
    <property type="match status" value="1"/>
</dbReference>
<dbReference type="Pfam" id="PF11926">
    <property type="entry name" value="DUF3444"/>
    <property type="match status" value="2"/>
</dbReference>
<dbReference type="Proteomes" id="UP000008311">
    <property type="component" value="Unassembled WGS sequence"/>
</dbReference>
<feature type="domain" description="J" evidence="2">
    <location>
        <begin position="66"/>
        <end position="130"/>
    </location>
</feature>